<feature type="chain" id="PRO_5045393459" evidence="1">
    <location>
        <begin position="26"/>
        <end position="96"/>
    </location>
</feature>
<dbReference type="EMBL" id="BAABFB010000069">
    <property type="protein sequence ID" value="GAA4487695.1"/>
    <property type="molecule type" value="Genomic_DNA"/>
</dbReference>
<evidence type="ECO:0000313" key="2">
    <source>
        <dbReference type="EMBL" id="GAA4487695.1"/>
    </source>
</evidence>
<evidence type="ECO:0000313" key="3">
    <source>
        <dbReference type="Proteomes" id="UP001501183"/>
    </source>
</evidence>
<gene>
    <name evidence="2" type="ORF">GCM10023094_46480</name>
</gene>
<dbReference type="RefSeq" id="WP_345351048.1">
    <property type="nucleotide sequence ID" value="NZ_BAABFB010000069.1"/>
</dbReference>
<accession>A0ABP8PIZ2</accession>
<proteinExistence type="predicted"/>
<protein>
    <submittedName>
        <fullName evidence="2">Uncharacterized protein</fullName>
    </submittedName>
</protein>
<reference evidence="3" key="1">
    <citation type="journal article" date="2019" name="Int. J. Syst. Evol. Microbiol.">
        <title>The Global Catalogue of Microorganisms (GCM) 10K type strain sequencing project: providing services to taxonomists for standard genome sequencing and annotation.</title>
        <authorList>
            <consortium name="The Broad Institute Genomics Platform"/>
            <consortium name="The Broad Institute Genome Sequencing Center for Infectious Disease"/>
            <person name="Wu L."/>
            <person name="Ma J."/>
        </authorList>
    </citation>
    <scope>NUCLEOTIDE SEQUENCE [LARGE SCALE GENOMIC DNA]</scope>
    <source>
        <strain evidence="3">JCM 32206</strain>
    </source>
</reference>
<feature type="signal peptide" evidence="1">
    <location>
        <begin position="1"/>
        <end position="25"/>
    </location>
</feature>
<name>A0ABP8PIZ2_9NOCA</name>
<organism evidence="2 3">
    <name type="scientific">Rhodococcus olei</name>
    <dbReference type="NCBI Taxonomy" id="2161675"/>
    <lineage>
        <taxon>Bacteria</taxon>
        <taxon>Bacillati</taxon>
        <taxon>Actinomycetota</taxon>
        <taxon>Actinomycetes</taxon>
        <taxon>Mycobacteriales</taxon>
        <taxon>Nocardiaceae</taxon>
        <taxon>Rhodococcus</taxon>
    </lineage>
</organism>
<evidence type="ECO:0000256" key="1">
    <source>
        <dbReference type="SAM" id="SignalP"/>
    </source>
</evidence>
<comment type="caution">
    <text evidence="2">The sequence shown here is derived from an EMBL/GenBank/DDBJ whole genome shotgun (WGS) entry which is preliminary data.</text>
</comment>
<dbReference type="Proteomes" id="UP001501183">
    <property type="component" value="Unassembled WGS sequence"/>
</dbReference>
<keyword evidence="3" id="KW-1185">Reference proteome</keyword>
<sequence length="96" mass="10215">MIRRHVAATGAVIALLVAAAPFAIAATSTTPSVPAGDTYVSNPTEDKQITGYCADQAQLANNLERRNDHDRALQVVAAANMRGCRIYTFHTSWDGG</sequence>
<keyword evidence="1" id="KW-0732">Signal</keyword>